<protein>
    <recommendedName>
        <fullName evidence="3 10">4-diphosphocytidyl-2-C-methyl-D-erythritol kinase</fullName>
        <shortName evidence="10">CMK</shortName>
        <ecNumber evidence="2 10">2.7.1.148</ecNumber>
    </recommendedName>
    <alternativeName>
        <fullName evidence="9 10">4-(cytidine-5'-diphospho)-2-C-methyl-D-erythritol kinase</fullName>
    </alternativeName>
</protein>
<dbReference type="HAMAP" id="MF_00061">
    <property type="entry name" value="IspE"/>
    <property type="match status" value="1"/>
</dbReference>
<evidence type="ECO:0000256" key="10">
    <source>
        <dbReference type="HAMAP-Rule" id="MF_00061"/>
    </source>
</evidence>
<keyword evidence="8 10" id="KW-0414">Isoprene biosynthesis</keyword>
<evidence type="ECO:0000259" key="11">
    <source>
        <dbReference type="Pfam" id="PF00288"/>
    </source>
</evidence>
<dbReference type="InterPro" id="IPR004424">
    <property type="entry name" value="IspE"/>
</dbReference>
<dbReference type="OrthoDB" id="9809438at2"/>
<evidence type="ECO:0000256" key="8">
    <source>
        <dbReference type="ARBA" id="ARBA00023229"/>
    </source>
</evidence>
<proteinExistence type="inferred from homology"/>
<evidence type="ECO:0000313" key="13">
    <source>
        <dbReference type="EMBL" id="KID58094.1"/>
    </source>
</evidence>
<evidence type="ECO:0000256" key="7">
    <source>
        <dbReference type="ARBA" id="ARBA00022840"/>
    </source>
</evidence>
<dbReference type="EC" id="2.7.1.148" evidence="2 10"/>
<dbReference type="PIRSF" id="PIRSF010376">
    <property type="entry name" value="IspE"/>
    <property type="match status" value="1"/>
</dbReference>
<comment type="pathway">
    <text evidence="10">Isoprenoid biosynthesis; isopentenyl diphosphate biosynthesis via DXP pathway; isopentenyl diphosphate from 1-deoxy-D-xylulose 5-phosphate: step 3/6.</text>
</comment>
<comment type="similarity">
    <text evidence="1 10">Belongs to the GHMP kinase family. IspE subfamily.</text>
</comment>
<evidence type="ECO:0000256" key="5">
    <source>
        <dbReference type="ARBA" id="ARBA00022741"/>
    </source>
</evidence>
<evidence type="ECO:0000256" key="1">
    <source>
        <dbReference type="ARBA" id="ARBA00009684"/>
    </source>
</evidence>
<keyword evidence="6 10" id="KW-0418">Kinase</keyword>
<accession>A0A0C1MM35</accession>
<dbReference type="SUPFAM" id="SSF55060">
    <property type="entry name" value="GHMP Kinase, C-terminal domain"/>
    <property type="match status" value="1"/>
</dbReference>
<dbReference type="UniPathway" id="UPA00056">
    <property type="reaction ID" value="UER00094"/>
</dbReference>
<dbReference type="GO" id="GO:0050515">
    <property type="term" value="F:4-(cytidine 5'-diphospho)-2-C-methyl-D-erythritol kinase activity"/>
    <property type="evidence" value="ECO:0007669"/>
    <property type="project" value="UniProtKB-UniRule"/>
</dbReference>
<dbReference type="NCBIfam" id="TIGR00154">
    <property type="entry name" value="ispE"/>
    <property type="match status" value="1"/>
</dbReference>
<dbReference type="NCBIfam" id="NF011202">
    <property type="entry name" value="PRK14608.1"/>
    <property type="match status" value="1"/>
</dbReference>
<dbReference type="GO" id="GO:0019288">
    <property type="term" value="P:isopentenyl diphosphate biosynthetic process, methylerythritol 4-phosphate pathway"/>
    <property type="evidence" value="ECO:0007669"/>
    <property type="project" value="UniProtKB-UniRule"/>
</dbReference>
<dbReference type="PANTHER" id="PTHR43527">
    <property type="entry name" value="4-DIPHOSPHOCYTIDYL-2-C-METHYL-D-ERYTHRITOL KINASE, CHLOROPLASTIC"/>
    <property type="match status" value="1"/>
</dbReference>
<dbReference type="SUPFAM" id="SSF54211">
    <property type="entry name" value="Ribosomal protein S5 domain 2-like"/>
    <property type="match status" value="1"/>
</dbReference>
<dbReference type="Gene3D" id="3.30.230.10">
    <property type="match status" value="1"/>
</dbReference>
<dbReference type="InterPro" id="IPR036554">
    <property type="entry name" value="GHMP_kinase_C_sf"/>
</dbReference>
<dbReference type="Gene3D" id="3.30.70.890">
    <property type="entry name" value="GHMP kinase, C-terminal domain"/>
    <property type="match status" value="1"/>
</dbReference>
<reference evidence="13 14" key="1">
    <citation type="submission" date="2014-12" db="EMBL/GenBank/DDBJ databases">
        <title>Draft Genome Sequence of Pseudoalteromonas luteoviolacea HI1.</title>
        <authorList>
            <person name="Asahina A.Y."/>
            <person name="Hadfield M.G."/>
        </authorList>
    </citation>
    <scope>NUCLEOTIDE SEQUENCE [LARGE SCALE GENOMIC DNA]</scope>
    <source>
        <strain evidence="13 14">HI1</strain>
    </source>
</reference>
<name>A0A0C1MM35_9GAMM</name>
<dbReference type="PANTHER" id="PTHR43527:SF2">
    <property type="entry name" value="4-DIPHOSPHOCYTIDYL-2-C-METHYL-D-ERYTHRITOL KINASE, CHLOROPLASTIC"/>
    <property type="match status" value="1"/>
</dbReference>
<feature type="domain" description="GHMP kinase C-terminal" evidence="12">
    <location>
        <begin position="203"/>
        <end position="259"/>
    </location>
</feature>
<dbReference type="InterPro" id="IPR020568">
    <property type="entry name" value="Ribosomal_Su5_D2-typ_SF"/>
</dbReference>
<feature type="binding site" evidence="10">
    <location>
        <begin position="94"/>
        <end position="104"/>
    </location>
    <ligand>
        <name>ATP</name>
        <dbReference type="ChEBI" id="CHEBI:30616"/>
    </ligand>
</feature>
<evidence type="ECO:0000256" key="2">
    <source>
        <dbReference type="ARBA" id="ARBA00012052"/>
    </source>
</evidence>
<sequence>MTKLTLTAPAKLNLFLHINSRRADGYHELESVFTMLDFGDELCFELTEQDDICIDGDVAGINRDDNLIYKAANALLPHRTVKKGVNVHLTKHLPMGGGVGGGSSDAATTLLALNTLWECKLSLQALATIGLKLGADVPVFVHGKTALAQGVGEVLTPFDYPEKWYLVVAPGVHVSTVKVFTDPDLPRSTPKLKTPWQMADTHNDCEELVKKLYPEVEKTLTWLLKYAPSRMTGTGSCCFAVFDDEQSALRVLQQMPSSWQGFVAKSARESITHKQLATWLNKEK</sequence>
<keyword evidence="7 10" id="KW-0067">ATP-binding</keyword>
<evidence type="ECO:0000259" key="12">
    <source>
        <dbReference type="Pfam" id="PF08544"/>
    </source>
</evidence>
<dbReference type="GO" id="GO:0016114">
    <property type="term" value="P:terpenoid biosynthetic process"/>
    <property type="evidence" value="ECO:0007669"/>
    <property type="project" value="UniProtKB-UniRule"/>
</dbReference>
<comment type="caution">
    <text evidence="13">The sequence shown here is derived from an EMBL/GenBank/DDBJ whole genome shotgun (WGS) entry which is preliminary data.</text>
</comment>
<evidence type="ECO:0000256" key="3">
    <source>
        <dbReference type="ARBA" id="ARBA00017473"/>
    </source>
</evidence>
<feature type="active site" evidence="10">
    <location>
        <position position="11"/>
    </location>
</feature>
<gene>
    <name evidence="10" type="primary">ispE</name>
    <name evidence="13" type="ORF">JF50_05035</name>
</gene>
<dbReference type="Pfam" id="PF00288">
    <property type="entry name" value="GHMP_kinases_N"/>
    <property type="match status" value="1"/>
</dbReference>
<dbReference type="Pfam" id="PF08544">
    <property type="entry name" value="GHMP_kinases_C"/>
    <property type="match status" value="1"/>
</dbReference>
<dbReference type="InterPro" id="IPR006204">
    <property type="entry name" value="GHMP_kinase_N_dom"/>
</dbReference>
<dbReference type="AlphaFoldDB" id="A0A0C1MM35"/>
<dbReference type="InterPro" id="IPR014721">
    <property type="entry name" value="Ribsml_uS5_D2-typ_fold_subgr"/>
</dbReference>
<comment type="function">
    <text evidence="10">Catalyzes the phosphorylation of the position 2 hydroxy group of 4-diphosphocytidyl-2C-methyl-D-erythritol.</text>
</comment>
<feature type="active site" evidence="10">
    <location>
        <position position="136"/>
    </location>
</feature>
<evidence type="ECO:0000256" key="6">
    <source>
        <dbReference type="ARBA" id="ARBA00022777"/>
    </source>
</evidence>
<evidence type="ECO:0000256" key="9">
    <source>
        <dbReference type="ARBA" id="ARBA00032554"/>
    </source>
</evidence>
<feature type="domain" description="GHMP kinase N-terminal" evidence="11">
    <location>
        <begin position="66"/>
        <end position="144"/>
    </location>
</feature>
<evidence type="ECO:0000256" key="4">
    <source>
        <dbReference type="ARBA" id="ARBA00022679"/>
    </source>
</evidence>
<comment type="catalytic activity">
    <reaction evidence="10">
        <text>4-CDP-2-C-methyl-D-erythritol + ATP = 4-CDP-2-C-methyl-D-erythritol 2-phosphate + ADP + H(+)</text>
        <dbReference type="Rhea" id="RHEA:18437"/>
        <dbReference type="ChEBI" id="CHEBI:15378"/>
        <dbReference type="ChEBI" id="CHEBI:30616"/>
        <dbReference type="ChEBI" id="CHEBI:57823"/>
        <dbReference type="ChEBI" id="CHEBI:57919"/>
        <dbReference type="ChEBI" id="CHEBI:456216"/>
        <dbReference type="EC" id="2.7.1.148"/>
    </reaction>
</comment>
<dbReference type="EMBL" id="JWIC01000004">
    <property type="protein sequence ID" value="KID58094.1"/>
    <property type="molecule type" value="Genomic_DNA"/>
</dbReference>
<dbReference type="RefSeq" id="WP_039608389.1">
    <property type="nucleotide sequence ID" value="NZ_JWIC01000004.1"/>
</dbReference>
<dbReference type="InterPro" id="IPR013750">
    <property type="entry name" value="GHMP_kinase_C_dom"/>
</dbReference>
<organism evidence="13 14">
    <name type="scientific">Pseudoalteromonas luteoviolacea</name>
    <dbReference type="NCBI Taxonomy" id="43657"/>
    <lineage>
        <taxon>Bacteria</taxon>
        <taxon>Pseudomonadati</taxon>
        <taxon>Pseudomonadota</taxon>
        <taxon>Gammaproteobacteria</taxon>
        <taxon>Alteromonadales</taxon>
        <taxon>Pseudoalteromonadaceae</taxon>
        <taxon>Pseudoalteromonas</taxon>
    </lineage>
</organism>
<keyword evidence="5 10" id="KW-0547">Nucleotide-binding</keyword>
<dbReference type="Proteomes" id="UP000031327">
    <property type="component" value="Unassembled WGS sequence"/>
</dbReference>
<evidence type="ECO:0000313" key="14">
    <source>
        <dbReference type="Proteomes" id="UP000031327"/>
    </source>
</evidence>
<keyword evidence="4 10" id="KW-0808">Transferase</keyword>
<dbReference type="GO" id="GO:0005524">
    <property type="term" value="F:ATP binding"/>
    <property type="evidence" value="ECO:0007669"/>
    <property type="project" value="UniProtKB-UniRule"/>
</dbReference>